<protein>
    <submittedName>
        <fullName evidence="10">M48 family metalloprotease</fullName>
    </submittedName>
</protein>
<feature type="domain" description="CAAX prenyl protease 1 N-terminal" evidence="9">
    <location>
        <begin position="12"/>
        <end position="175"/>
    </location>
</feature>
<proteinExistence type="inferred from homology"/>
<comment type="cofactor">
    <cofactor evidence="6">
        <name>Zn(2+)</name>
        <dbReference type="ChEBI" id="CHEBI:29105"/>
    </cofactor>
    <text evidence="6">Binds 1 zinc ion per subunit.</text>
</comment>
<evidence type="ECO:0000259" key="8">
    <source>
        <dbReference type="Pfam" id="PF01435"/>
    </source>
</evidence>
<reference evidence="10 11" key="1">
    <citation type="submission" date="2020-07" db="EMBL/GenBank/DDBJ databases">
        <title>Complete genome sequence for Sandaracinobacter sp. M6.</title>
        <authorList>
            <person name="Tang Y."/>
            <person name="Liu Q."/>
            <person name="Guo Z."/>
            <person name="Lei P."/>
            <person name="Huang B."/>
        </authorList>
    </citation>
    <scope>NUCLEOTIDE SEQUENCE [LARGE SCALE GENOMIC DNA]</scope>
    <source>
        <strain evidence="10 11">M6</strain>
    </source>
</reference>
<feature type="transmembrane region" description="Helical" evidence="7">
    <location>
        <begin position="146"/>
        <end position="169"/>
    </location>
</feature>
<dbReference type="GO" id="GO:0046872">
    <property type="term" value="F:metal ion binding"/>
    <property type="evidence" value="ECO:0007669"/>
    <property type="project" value="UniProtKB-KW"/>
</dbReference>
<evidence type="ECO:0000256" key="6">
    <source>
        <dbReference type="RuleBase" id="RU003983"/>
    </source>
</evidence>
<dbReference type="PANTHER" id="PTHR10120">
    <property type="entry name" value="CAAX PRENYL PROTEASE 1"/>
    <property type="match status" value="1"/>
</dbReference>
<dbReference type="InterPro" id="IPR001915">
    <property type="entry name" value="Peptidase_M48"/>
</dbReference>
<feature type="transmembrane region" description="Helical" evidence="7">
    <location>
        <begin position="70"/>
        <end position="93"/>
    </location>
</feature>
<sequence length="399" mass="43535">MAFDPVAATDVIMSALSAEQLAKAKAYTIGSHWLLLWNFVVGALVAVLVLRWGVLVRLRARLERGRPRPNLAAFLVGALFFLLSWLLSLPWSIWADWKREVDYGRSSQPLADWLGQGALSMALSVLLGGLFFMGLYALIRRAPKRWWIWGSGFAGVAIAVMLLISPVLIEPLFNKFTPLPEGPVKVALEELKAKAGIPDARLVMFDSSRQSNNFTANVSGLGGSARIAIADVALKSATLAEVRGVTGHEIGHYVLGHVWRAVVMLVVIAVLGFWLVNRLFAPAARLMGAQGVTGIGDPAGLPVLLTLLALYMLLMTPVMNSNTRISEAEADNYSLNLAREPDGLATALVKTADYRYPYPNRLQEIIFYSHPSVSWRVRNAMAWKAKAMDKAVDSGAASK</sequence>
<organism evidence="10 11">
    <name type="scientific">Sandaracinobacteroides saxicola</name>
    <dbReference type="NCBI Taxonomy" id="2759707"/>
    <lineage>
        <taxon>Bacteria</taxon>
        <taxon>Pseudomonadati</taxon>
        <taxon>Pseudomonadota</taxon>
        <taxon>Alphaproteobacteria</taxon>
        <taxon>Sphingomonadales</taxon>
        <taxon>Sphingosinicellaceae</taxon>
        <taxon>Sandaracinobacteroides</taxon>
    </lineage>
</organism>
<dbReference type="GO" id="GO:0004222">
    <property type="term" value="F:metalloendopeptidase activity"/>
    <property type="evidence" value="ECO:0007669"/>
    <property type="project" value="InterPro"/>
</dbReference>
<feature type="domain" description="Peptidase M48" evidence="8">
    <location>
        <begin position="180"/>
        <end position="383"/>
    </location>
</feature>
<feature type="transmembrane region" description="Helical" evidence="7">
    <location>
        <begin position="301"/>
        <end position="319"/>
    </location>
</feature>
<dbReference type="Pfam" id="PF16491">
    <property type="entry name" value="Peptidase_M48_N"/>
    <property type="match status" value="1"/>
</dbReference>
<evidence type="ECO:0000256" key="5">
    <source>
        <dbReference type="ARBA" id="ARBA00023049"/>
    </source>
</evidence>
<keyword evidence="5 6" id="KW-0482">Metalloprotease</keyword>
<dbReference type="AlphaFoldDB" id="A0A7G5IMR9"/>
<evidence type="ECO:0000256" key="7">
    <source>
        <dbReference type="SAM" id="Phobius"/>
    </source>
</evidence>
<keyword evidence="11" id="KW-1185">Reference proteome</keyword>
<keyword evidence="2" id="KW-0479">Metal-binding</keyword>
<feature type="transmembrane region" description="Helical" evidence="7">
    <location>
        <begin position="35"/>
        <end position="58"/>
    </location>
</feature>
<feature type="transmembrane region" description="Helical" evidence="7">
    <location>
        <begin position="113"/>
        <end position="139"/>
    </location>
</feature>
<evidence type="ECO:0000313" key="10">
    <source>
        <dbReference type="EMBL" id="QMW24661.1"/>
    </source>
</evidence>
<gene>
    <name evidence="10" type="ORF">H3309_12225</name>
</gene>
<evidence type="ECO:0000256" key="3">
    <source>
        <dbReference type="ARBA" id="ARBA00022801"/>
    </source>
</evidence>
<dbReference type="InterPro" id="IPR032456">
    <property type="entry name" value="Peptidase_M48_N"/>
</dbReference>
<evidence type="ECO:0000313" key="11">
    <source>
        <dbReference type="Proteomes" id="UP000515292"/>
    </source>
</evidence>
<name>A0A7G5IMR9_9SPHN</name>
<dbReference type="KEGG" id="sand:H3309_12225"/>
<dbReference type="Proteomes" id="UP000515292">
    <property type="component" value="Chromosome"/>
</dbReference>
<keyword evidence="1 6" id="KW-0645">Protease</keyword>
<dbReference type="GO" id="GO:0006508">
    <property type="term" value="P:proteolysis"/>
    <property type="evidence" value="ECO:0007669"/>
    <property type="project" value="UniProtKB-KW"/>
</dbReference>
<keyword evidence="7" id="KW-0472">Membrane</keyword>
<keyword evidence="7" id="KW-1133">Transmembrane helix</keyword>
<dbReference type="Gene3D" id="3.30.2010.10">
    <property type="entry name" value="Metalloproteases ('zincins'), catalytic domain"/>
    <property type="match status" value="1"/>
</dbReference>
<keyword evidence="4 6" id="KW-0862">Zinc</keyword>
<comment type="similarity">
    <text evidence="6">Belongs to the peptidase M48 family.</text>
</comment>
<evidence type="ECO:0000256" key="4">
    <source>
        <dbReference type="ARBA" id="ARBA00022833"/>
    </source>
</evidence>
<dbReference type="EMBL" id="CP059851">
    <property type="protein sequence ID" value="QMW24661.1"/>
    <property type="molecule type" value="Genomic_DNA"/>
</dbReference>
<dbReference type="Pfam" id="PF01435">
    <property type="entry name" value="Peptidase_M48"/>
    <property type="match status" value="1"/>
</dbReference>
<feature type="transmembrane region" description="Helical" evidence="7">
    <location>
        <begin position="258"/>
        <end position="280"/>
    </location>
</feature>
<accession>A0A7G5IMR9</accession>
<keyword evidence="7" id="KW-0812">Transmembrane</keyword>
<evidence type="ECO:0000256" key="1">
    <source>
        <dbReference type="ARBA" id="ARBA00022670"/>
    </source>
</evidence>
<keyword evidence="3 6" id="KW-0378">Hydrolase</keyword>
<evidence type="ECO:0000259" key="9">
    <source>
        <dbReference type="Pfam" id="PF16491"/>
    </source>
</evidence>
<evidence type="ECO:0000256" key="2">
    <source>
        <dbReference type="ARBA" id="ARBA00022723"/>
    </source>
</evidence>